<evidence type="ECO:0000313" key="1">
    <source>
        <dbReference type="EMBL" id="AUH35693.1"/>
    </source>
</evidence>
<geneLocation type="plasmid" evidence="2">
    <name>pbm152</name>
</geneLocation>
<dbReference type="InterPro" id="IPR009057">
    <property type="entry name" value="Homeodomain-like_sf"/>
</dbReference>
<evidence type="ECO:0000313" key="2">
    <source>
        <dbReference type="Proteomes" id="UP000233742"/>
    </source>
</evidence>
<reference evidence="1 2" key="1">
    <citation type="submission" date="2017-12" db="EMBL/GenBank/DDBJ databases">
        <authorList>
            <person name="Hurst M.R.H."/>
        </authorList>
    </citation>
    <scope>NUCLEOTIDE SEQUENCE [LARGE SCALE GENOMIC DNA]</scope>
    <source>
        <strain evidence="1 2">BM15</strain>
        <plasmid evidence="2">Plasmid pbm152</plasmid>
    </source>
</reference>
<dbReference type="Proteomes" id="UP000233742">
    <property type="component" value="Plasmid pBM152"/>
</dbReference>
<dbReference type="OrthoDB" id="565387at2"/>
<protein>
    <submittedName>
        <fullName evidence="1">Transposase</fullName>
    </submittedName>
</protein>
<sequence length="172" mass="19019">MSAPLPNALRTRFQRHIEEGLSGRAAAMRLKLSPATGARWARLIRTRGHAHPAPQGRPLGRGKLAPFQAFFEELVTQDPDMTLFELRDALAMAEGLEAHHSSIAALLSRLGFTYKKNRWWPATGPRKCKAGPARLVDAPLACTAASAGTACIYRRDVHQDEPYLPAWSRSLR</sequence>
<organism evidence="1 2">
    <name type="scientific">Paracoccus tegillarcae</name>
    <dbReference type="NCBI Taxonomy" id="1529068"/>
    <lineage>
        <taxon>Bacteria</taxon>
        <taxon>Pseudomonadati</taxon>
        <taxon>Pseudomonadota</taxon>
        <taxon>Alphaproteobacteria</taxon>
        <taxon>Rhodobacterales</taxon>
        <taxon>Paracoccaceae</taxon>
        <taxon>Paracoccus</taxon>
    </lineage>
</organism>
<accession>A0A2K9EKY5</accession>
<keyword evidence="1" id="KW-0614">Plasmid</keyword>
<name>A0A2K9EKY5_9RHOB</name>
<proteinExistence type="predicted"/>
<dbReference type="EMBL" id="CP025410">
    <property type="protein sequence ID" value="AUH35693.1"/>
    <property type="molecule type" value="Genomic_DNA"/>
</dbReference>
<dbReference type="SUPFAM" id="SSF46689">
    <property type="entry name" value="Homeodomain-like"/>
    <property type="match status" value="1"/>
</dbReference>
<dbReference type="RefSeq" id="WP_101462343.1">
    <property type="nucleotide sequence ID" value="NZ_CP025410.1"/>
</dbReference>
<gene>
    <name evidence="1" type="ORF">CUV01_19110</name>
</gene>
<keyword evidence="2" id="KW-1185">Reference proteome</keyword>
<dbReference type="KEGG" id="paro:CUV01_19110"/>
<dbReference type="AlphaFoldDB" id="A0A2K9EKY5"/>